<keyword evidence="2" id="KW-0808">Transferase</keyword>
<accession>A0A1T4XRR0</accession>
<evidence type="ECO:0000259" key="1">
    <source>
        <dbReference type="PROSITE" id="PS50146"/>
    </source>
</evidence>
<dbReference type="STRING" id="92487.SAMN02745130_03342"/>
<dbReference type="AlphaFoldDB" id="A0A1T4XRR0"/>
<dbReference type="PROSITE" id="PS50146">
    <property type="entry name" value="DAGK"/>
    <property type="match status" value="1"/>
</dbReference>
<dbReference type="InterPro" id="IPR017438">
    <property type="entry name" value="ATP-NAD_kinase_N"/>
</dbReference>
<gene>
    <name evidence="2" type="ORF">SAMN02745130_03342</name>
</gene>
<evidence type="ECO:0000313" key="3">
    <source>
        <dbReference type="Proteomes" id="UP000190460"/>
    </source>
</evidence>
<dbReference type="InterPro" id="IPR016064">
    <property type="entry name" value="NAD/diacylglycerol_kinase_sf"/>
</dbReference>
<organism evidence="2 3">
    <name type="scientific">Thiothrix eikelboomii</name>
    <dbReference type="NCBI Taxonomy" id="92487"/>
    <lineage>
        <taxon>Bacteria</taxon>
        <taxon>Pseudomonadati</taxon>
        <taxon>Pseudomonadota</taxon>
        <taxon>Gammaproteobacteria</taxon>
        <taxon>Thiotrichales</taxon>
        <taxon>Thiotrichaceae</taxon>
        <taxon>Thiothrix</taxon>
    </lineage>
</organism>
<feature type="domain" description="DAGKc" evidence="1">
    <location>
        <begin position="10"/>
        <end position="133"/>
    </location>
</feature>
<dbReference type="OrthoDB" id="142078at2"/>
<dbReference type="Pfam" id="PF00781">
    <property type="entry name" value="DAGK_cat"/>
    <property type="match status" value="1"/>
</dbReference>
<dbReference type="Proteomes" id="UP000190460">
    <property type="component" value="Unassembled WGS sequence"/>
</dbReference>
<dbReference type="Gene3D" id="3.40.50.10330">
    <property type="entry name" value="Probable inorganic polyphosphate/atp-NAD kinase, domain 1"/>
    <property type="match status" value="1"/>
</dbReference>
<dbReference type="GO" id="GO:0016301">
    <property type="term" value="F:kinase activity"/>
    <property type="evidence" value="ECO:0007669"/>
    <property type="project" value="UniProtKB-KW"/>
</dbReference>
<dbReference type="EMBL" id="FUYB01000021">
    <property type="protein sequence ID" value="SKA92053.1"/>
    <property type="molecule type" value="Genomic_DNA"/>
</dbReference>
<dbReference type="InterPro" id="IPR001206">
    <property type="entry name" value="Diacylglycerol_kinase_cat_dom"/>
</dbReference>
<proteinExistence type="predicted"/>
<dbReference type="RefSeq" id="WP_078923784.1">
    <property type="nucleotide sequence ID" value="NZ_FUYB01000021.1"/>
</dbReference>
<sequence length="306" mass="33367">MQVRTQILNPQPTQLPLFINPTAGQAAVLLAQLRQDQRLLIHELTPEQLKPALQAEIAKGTPRVLICGGDGTLALAAASLAGTQTAMAVIAGGTLNHFAHNWKLPIEVDAAVNLAFTSPQVTAVDVGYVNQRLFLNTSSVGAYVHFVRIRELYETKMSYRLASLRAGFNSLLRLRSSHLYVDGVKLRSPLIFIGVRERDLSLSGLGTVHTAGQSALHVLILKTTTYGSIAKLIFNAMFRGREPVTQLDQVDSRLVEQLSVNNHHTKHSIYIALDGELSLAMTPLEYRYAANALLVVTPATQTQPCS</sequence>
<protein>
    <submittedName>
        <fullName evidence="2">Diacylglycerol kinase family enzyme</fullName>
    </submittedName>
</protein>
<dbReference type="Gene3D" id="2.60.200.40">
    <property type="match status" value="1"/>
</dbReference>
<dbReference type="SMART" id="SM00046">
    <property type="entry name" value="DAGKc"/>
    <property type="match status" value="1"/>
</dbReference>
<dbReference type="SUPFAM" id="SSF111331">
    <property type="entry name" value="NAD kinase/diacylglycerol kinase-like"/>
    <property type="match status" value="1"/>
</dbReference>
<name>A0A1T4XRR0_9GAMM</name>
<evidence type="ECO:0000313" key="2">
    <source>
        <dbReference type="EMBL" id="SKA92053.1"/>
    </source>
</evidence>
<keyword evidence="3" id="KW-1185">Reference proteome</keyword>
<reference evidence="2 3" key="1">
    <citation type="submission" date="2017-02" db="EMBL/GenBank/DDBJ databases">
        <authorList>
            <person name="Peterson S.W."/>
        </authorList>
    </citation>
    <scope>NUCLEOTIDE SEQUENCE [LARGE SCALE GENOMIC DNA]</scope>
    <source>
        <strain evidence="2 3">ATCC 49788</strain>
    </source>
</reference>
<keyword evidence="2" id="KW-0418">Kinase</keyword>